<dbReference type="GO" id="GO:0016020">
    <property type="term" value="C:membrane"/>
    <property type="evidence" value="ECO:0007669"/>
    <property type="project" value="UniProtKB-SubCell"/>
</dbReference>
<dbReference type="Pfam" id="PF00324">
    <property type="entry name" value="AA_permease"/>
    <property type="match status" value="1"/>
</dbReference>
<evidence type="ECO:0000256" key="2">
    <source>
        <dbReference type="ARBA" id="ARBA00022692"/>
    </source>
</evidence>
<feature type="transmembrane region" description="Helical" evidence="5">
    <location>
        <begin position="235"/>
        <end position="260"/>
    </location>
</feature>
<evidence type="ECO:0000313" key="7">
    <source>
        <dbReference type="EMBL" id="KAB1638752.1"/>
    </source>
</evidence>
<dbReference type="GeneID" id="98658335"/>
<keyword evidence="4 5" id="KW-0472">Membrane</keyword>
<feature type="transmembrane region" description="Helical" evidence="5">
    <location>
        <begin position="92"/>
        <end position="116"/>
    </location>
</feature>
<proteinExistence type="predicted"/>
<feature type="transmembrane region" description="Helical" evidence="5">
    <location>
        <begin position="286"/>
        <end position="306"/>
    </location>
</feature>
<evidence type="ECO:0000259" key="6">
    <source>
        <dbReference type="Pfam" id="PF00324"/>
    </source>
</evidence>
<feature type="transmembrane region" description="Helical" evidence="5">
    <location>
        <begin position="12"/>
        <end position="31"/>
    </location>
</feature>
<comment type="caution">
    <text evidence="7">The sequence shown here is derived from an EMBL/GenBank/DDBJ whole genome shotgun (WGS) entry which is preliminary data.</text>
</comment>
<dbReference type="RefSeq" id="WP_158049988.1">
    <property type="nucleotide sequence ID" value="NZ_WAJR01000021.1"/>
</dbReference>
<dbReference type="InterPro" id="IPR050367">
    <property type="entry name" value="APC_superfamily"/>
</dbReference>
<dbReference type="GO" id="GO:0055085">
    <property type="term" value="P:transmembrane transport"/>
    <property type="evidence" value="ECO:0007669"/>
    <property type="project" value="InterPro"/>
</dbReference>
<evidence type="ECO:0000256" key="4">
    <source>
        <dbReference type="ARBA" id="ARBA00023136"/>
    </source>
</evidence>
<feature type="transmembrane region" description="Helical" evidence="5">
    <location>
        <begin position="161"/>
        <end position="182"/>
    </location>
</feature>
<keyword evidence="3 5" id="KW-1133">Transmembrane helix</keyword>
<keyword evidence="2 5" id="KW-0812">Transmembrane</keyword>
<dbReference type="EMBL" id="WAJR01000021">
    <property type="protein sequence ID" value="KAB1638752.1"/>
    <property type="molecule type" value="Genomic_DNA"/>
</dbReference>
<dbReference type="PIRSF" id="PIRSF006060">
    <property type="entry name" value="AA_transporter"/>
    <property type="match status" value="1"/>
</dbReference>
<evidence type="ECO:0000256" key="3">
    <source>
        <dbReference type="ARBA" id="ARBA00022989"/>
    </source>
</evidence>
<evidence type="ECO:0000256" key="5">
    <source>
        <dbReference type="SAM" id="Phobius"/>
    </source>
</evidence>
<reference evidence="7 8" key="1">
    <citation type="submission" date="2019-09" db="EMBL/GenBank/DDBJ databases">
        <title>Whole genome shotgun sequencing (WGS) of Ellagibacter isourolithinifaciens DSM 104140(T) and Adlercreutzia muris DSM 29508(T).</title>
        <authorList>
            <person name="Stoll D.A."/>
            <person name="Danylec N."/>
            <person name="Huch M."/>
        </authorList>
    </citation>
    <scope>NUCLEOTIDE SEQUENCE [LARGE SCALE GENOMIC DNA]</scope>
    <source>
        <strain evidence="7 8">DSM 104140</strain>
    </source>
</reference>
<comment type="subcellular location">
    <subcellularLocation>
        <location evidence="1">Membrane</location>
        <topology evidence="1">Multi-pass membrane protein</topology>
    </subcellularLocation>
</comment>
<feature type="transmembrane region" description="Helical" evidence="5">
    <location>
        <begin position="202"/>
        <end position="223"/>
    </location>
</feature>
<dbReference type="AlphaFoldDB" id="A0A6N6NMN6"/>
<feature type="transmembrane region" description="Helical" evidence="5">
    <location>
        <begin position="366"/>
        <end position="392"/>
    </location>
</feature>
<dbReference type="Proteomes" id="UP000468668">
    <property type="component" value="Unassembled WGS sequence"/>
</dbReference>
<evidence type="ECO:0000313" key="8">
    <source>
        <dbReference type="Proteomes" id="UP000468668"/>
    </source>
</evidence>
<dbReference type="Gene3D" id="1.20.1740.10">
    <property type="entry name" value="Amino acid/polyamine transporter I"/>
    <property type="match status" value="1"/>
</dbReference>
<feature type="transmembrane region" description="Helical" evidence="5">
    <location>
        <begin position="51"/>
        <end position="71"/>
    </location>
</feature>
<feature type="transmembrane region" description="Helical" evidence="5">
    <location>
        <begin position="131"/>
        <end position="149"/>
    </location>
</feature>
<feature type="domain" description="Amino acid permease/ SLC12A" evidence="6">
    <location>
        <begin position="42"/>
        <end position="429"/>
    </location>
</feature>
<dbReference type="PANTHER" id="PTHR42770:SF16">
    <property type="entry name" value="AMINO ACID PERMEASE"/>
    <property type="match status" value="1"/>
</dbReference>
<dbReference type="OrthoDB" id="137613at2"/>
<feature type="transmembrane region" description="Helical" evidence="5">
    <location>
        <begin position="433"/>
        <end position="454"/>
    </location>
</feature>
<feature type="transmembrane region" description="Helical" evidence="5">
    <location>
        <begin position="340"/>
        <end position="360"/>
    </location>
</feature>
<protein>
    <submittedName>
        <fullName evidence="7">APC family permease</fullName>
    </submittedName>
</protein>
<dbReference type="InterPro" id="IPR004841">
    <property type="entry name" value="AA-permease/SLC12A_dom"/>
</dbReference>
<name>A0A6N6NMN6_9ACTN</name>
<keyword evidence="8" id="KW-1185">Reference proteome</keyword>
<gene>
    <name evidence="7" type="ORF">F8C90_07930</name>
</gene>
<dbReference type="PANTHER" id="PTHR42770">
    <property type="entry name" value="AMINO ACID TRANSPORTER-RELATED"/>
    <property type="match status" value="1"/>
</dbReference>
<accession>A0A6N6NMN6</accession>
<evidence type="ECO:0000256" key="1">
    <source>
        <dbReference type="ARBA" id="ARBA00004141"/>
    </source>
</evidence>
<sequence length="478" mass="50591">METQSSPQIKRTLGVFSIVLMVVAATAPLTVVAGTQPLVMTYTENNSIPVYYLATGAILLLFSVGFTKMSGHVPNAGAFYSYIQAGLGKTMGLGAATMALLSYVLICIAVLAYLGYATANTIALFAPAIEVPWWVCAIAWWAAIAFLGYRNIDLSSKVLGVFLVLEVLSVTILDVAIIGTGGNEGLSLVPFSPSNFLSGVPGLGLMWAFFGFIGFEATAVFRNEAKDPEKTIPRATYIAVAFIALFYGFSGWCLVMGAGADSALAFAQKTQDAYALELAALYVGQWLYDVFQCLLVTSLFACALALHNVASRYTFTLSRVKVLPACLGEVHKTHFAPSNASMSISIVSFALLAIVTIVGLDPLTVYAWFANTATLGLLVLQMLTSVSVAAFFRRVVHGASIWRTLVAPVVAAACLAFVASVVLSNFADLTGDMTSALVMGSLIPLSYLVGMAIAGRMKKNRPSDFSNLAILVSGQSAA</sequence>
<organism evidence="7 8">
    <name type="scientific">Ellagibacter isourolithinifaciens</name>
    <dbReference type="NCBI Taxonomy" id="2137581"/>
    <lineage>
        <taxon>Bacteria</taxon>
        <taxon>Bacillati</taxon>
        <taxon>Actinomycetota</taxon>
        <taxon>Coriobacteriia</taxon>
        <taxon>Eggerthellales</taxon>
        <taxon>Eggerthellaceae</taxon>
        <taxon>Ellagibacter</taxon>
    </lineage>
</organism>
<feature type="transmembrane region" description="Helical" evidence="5">
    <location>
        <begin position="404"/>
        <end position="427"/>
    </location>
</feature>